<reference evidence="3" key="1">
    <citation type="submission" date="2015-09" db="EMBL/GenBank/DDBJ databases">
        <authorList>
            <person name="Graham D.E."/>
            <person name="Mahan K.M."/>
            <person name="Klingeman D.M."/>
            <person name="Fida T."/>
            <person name="Giannone R.J."/>
            <person name="Hettich R.L."/>
            <person name="Parry R.J."/>
            <person name="Spain J.C."/>
        </authorList>
    </citation>
    <scope>NUCLEOTIDE SEQUENCE [LARGE SCALE GENOMIC DNA]</scope>
    <source>
        <strain evidence="3">JCM 4701</strain>
    </source>
</reference>
<dbReference type="PROSITE" id="PS50126">
    <property type="entry name" value="S1"/>
    <property type="match status" value="1"/>
</dbReference>
<keyword evidence="2" id="KW-0687">Ribonucleoprotein</keyword>
<dbReference type="AlphaFoldDB" id="A0A2N8PEH3"/>
<comment type="caution">
    <text evidence="2">The sequence shown here is derived from an EMBL/GenBank/DDBJ whole genome shotgun (WGS) entry which is preliminary data.</text>
</comment>
<evidence type="ECO:0000259" key="1">
    <source>
        <dbReference type="PROSITE" id="PS50126"/>
    </source>
</evidence>
<protein>
    <submittedName>
        <fullName evidence="2">30S ribosomal protein S1</fullName>
    </submittedName>
</protein>
<keyword evidence="3" id="KW-1185">Reference proteome</keyword>
<feature type="domain" description="S1 motif" evidence="1">
    <location>
        <begin position="17"/>
        <end position="55"/>
    </location>
</feature>
<dbReference type="Proteomes" id="UP000236047">
    <property type="component" value="Unassembled WGS sequence"/>
</dbReference>
<gene>
    <name evidence="2" type="ORF">AOB60_21770</name>
</gene>
<evidence type="ECO:0000313" key="3">
    <source>
        <dbReference type="Proteomes" id="UP000236047"/>
    </source>
</evidence>
<dbReference type="SUPFAM" id="SSF50249">
    <property type="entry name" value="Nucleic acid-binding proteins"/>
    <property type="match status" value="1"/>
</dbReference>
<dbReference type="InterPro" id="IPR012340">
    <property type="entry name" value="NA-bd_OB-fold"/>
</dbReference>
<dbReference type="InterPro" id="IPR003029">
    <property type="entry name" value="S1_domain"/>
</dbReference>
<evidence type="ECO:0000313" key="2">
    <source>
        <dbReference type="EMBL" id="PNE39419.1"/>
    </source>
</evidence>
<dbReference type="GO" id="GO:0005840">
    <property type="term" value="C:ribosome"/>
    <property type="evidence" value="ECO:0007669"/>
    <property type="project" value="UniProtKB-KW"/>
</dbReference>
<proteinExistence type="predicted"/>
<keyword evidence="2" id="KW-0689">Ribosomal protein</keyword>
<name>A0A2N8PEH3_STRNR</name>
<organism evidence="2 3">
    <name type="scientific">Streptomyces noursei</name>
    <name type="common">Streptomyces albulus</name>
    <dbReference type="NCBI Taxonomy" id="1971"/>
    <lineage>
        <taxon>Bacteria</taxon>
        <taxon>Bacillati</taxon>
        <taxon>Actinomycetota</taxon>
        <taxon>Actinomycetes</taxon>
        <taxon>Kitasatosporales</taxon>
        <taxon>Streptomycetaceae</taxon>
        <taxon>Streptomyces</taxon>
    </lineage>
</organism>
<dbReference type="GO" id="GO:0003676">
    <property type="term" value="F:nucleic acid binding"/>
    <property type="evidence" value="ECO:0007669"/>
    <property type="project" value="InterPro"/>
</dbReference>
<sequence>MVTEEEWDRIRGSLRLGQIVEGTVVAVPRPGAIGVFVDIGLSVGGFVDVVLLPDRSELWPTVGTVTGFEIWWAHRNGRQIRLKPADPRYLCADFDDFVARFRPGWPSEIGSPISEPTLPSP</sequence>
<accession>A0A2N8PEH3</accession>
<dbReference type="EMBL" id="LJSN01000003">
    <property type="protein sequence ID" value="PNE39419.1"/>
    <property type="molecule type" value="Genomic_DNA"/>
</dbReference>